<dbReference type="EMBL" id="AUWY01000135">
    <property type="protein sequence ID" value="EQB29835.1"/>
    <property type="molecule type" value="Genomic_DNA"/>
</dbReference>
<feature type="transmembrane region" description="Helical" evidence="1">
    <location>
        <begin position="70"/>
        <end position="88"/>
    </location>
</feature>
<gene>
    <name evidence="2" type="ORF">M529_22675</name>
</gene>
<keyword evidence="1" id="KW-0472">Membrane</keyword>
<reference evidence="2 3" key="1">
    <citation type="journal article" date="2013" name="Genome Announc.">
        <title>Draft Genome Sequence of Sphingobium ummariense Strain RL-3, a Hexachlorocyclohexane-Degrading Bacterium.</title>
        <authorList>
            <person name="Kohli P."/>
            <person name="Dua A."/>
            <person name="Sangwan N."/>
            <person name="Oldach P."/>
            <person name="Khurana J.P."/>
            <person name="Lal R."/>
        </authorList>
    </citation>
    <scope>NUCLEOTIDE SEQUENCE [LARGE SCALE GENOMIC DNA]</scope>
    <source>
        <strain evidence="2 3">RL-3</strain>
    </source>
</reference>
<comment type="caution">
    <text evidence="2">The sequence shown here is derived from an EMBL/GenBank/DDBJ whole genome shotgun (WGS) entry which is preliminary data.</text>
</comment>
<accession>T0ILW8</accession>
<dbReference type="Proteomes" id="UP000015523">
    <property type="component" value="Unassembled WGS sequence"/>
</dbReference>
<keyword evidence="1" id="KW-1133">Transmembrane helix</keyword>
<feature type="transmembrane region" description="Helical" evidence="1">
    <location>
        <begin position="42"/>
        <end position="64"/>
    </location>
</feature>
<feature type="transmembrane region" description="Helical" evidence="1">
    <location>
        <begin position="100"/>
        <end position="121"/>
    </location>
</feature>
<dbReference type="RefSeq" id="WP_021320013.1">
    <property type="nucleotide sequence ID" value="NZ_AUWY01000135.1"/>
</dbReference>
<dbReference type="AlphaFoldDB" id="T0ILW8"/>
<proteinExistence type="predicted"/>
<keyword evidence="1" id="KW-0812">Transmembrane</keyword>
<organism evidence="2 3">
    <name type="scientific">Sphingobium ummariense RL-3</name>
    <dbReference type="NCBI Taxonomy" id="1346791"/>
    <lineage>
        <taxon>Bacteria</taxon>
        <taxon>Pseudomonadati</taxon>
        <taxon>Pseudomonadota</taxon>
        <taxon>Alphaproteobacteria</taxon>
        <taxon>Sphingomonadales</taxon>
        <taxon>Sphingomonadaceae</taxon>
        <taxon>Sphingobium</taxon>
    </lineage>
</organism>
<name>T0ILW8_9SPHN</name>
<keyword evidence="3" id="KW-1185">Reference proteome</keyword>
<evidence type="ECO:0000256" key="1">
    <source>
        <dbReference type="SAM" id="Phobius"/>
    </source>
</evidence>
<evidence type="ECO:0000313" key="2">
    <source>
        <dbReference type="EMBL" id="EQB29835.1"/>
    </source>
</evidence>
<evidence type="ECO:0000313" key="3">
    <source>
        <dbReference type="Proteomes" id="UP000015523"/>
    </source>
</evidence>
<sequence length="123" mass="12832">MHGVLEAYRNLPVVALLFTLAWAFVVVAAPRRPIGLGSLGRLLYFCALGSMGLAGAGGILLSSTQATIPRFPWVGFVAVVHAVAGMRARRALRVGRRPQAVIAVVLQTACAAVSGWPAGLITV</sequence>
<feature type="transmembrane region" description="Helical" evidence="1">
    <location>
        <begin position="12"/>
        <end position="30"/>
    </location>
</feature>
<protein>
    <submittedName>
        <fullName evidence="2">Uncharacterized protein</fullName>
    </submittedName>
</protein>